<name>A0A6U0HQE2_9STRA</name>
<dbReference type="AlphaFoldDB" id="A0A6U0HQE2"/>
<dbReference type="PANTHER" id="PTHR24121:SF23">
    <property type="entry name" value="NO MECHANORECEPTOR POTENTIAL C, ISOFORM H"/>
    <property type="match status" value="1"/>
</dbReference>
<dbReference type="Gene3D" id="1.25.40.20">
    <property type="entry name" value="Ankyrin repeat-containing domain"/>
    <property type="match status" value="2"/>
</dbReference>
<feature type="region of interest" description="Disordered" evidence="1">
    <location>
        <begin position="1"/>
        <end position="26"/>
    </location>
</feature>
<reference evidence="3" key="1">
    <citation type="submission" date="2021-01" db="EMBL/GenBank/DDBJ databases">
        <authorList>
            <person name="Corre E."/>
            <person name="Pelletier E."/>
            <person name="Niang G."/>
            <person name="Scheremetjew M."/>
            <person name="Finn R."/>
            <person name="Kale V."/>
            <person name="Holt S."/>
            <person name="Cochrane G."/>
            <person name="Meng A."/>
            <person name="Brown T."/>
            <person name="Cohen L."/>
        </authorList>
    </citation>
    <scope>NUCLEOTIDE SEQUENCE</scope>
    <source>
        <strain evidence="3">CCMP826</strain>
    </source>
</reference>
<feature type="compositionally biased region" description="Basic residues" evidence="1">
    <location>
        <begin position="1"/>
        <end position="11"/>
    </location>
</feature>
<dbReference type="EMBL" id="HBGV01018812">
    <property type="protein sequence ID" value="CAD9516906.1"/>
    <property type="molecule type" value="Transcribed_RNA"/>
</dbReference>
<dbReference type="PANTHER" id="PTHR24121">
    <property type="entry name" value="NO MECHANORECEPTOR POTENTIAL C, ISOFORM D-RELATED"/>
    <property type="match status" value="1"/>
</dbReference>
<proteinExistence type="predicted"/>
<accession>A0A6U0HQE2</accession>
<protein>
    <submittedName>
        <fullName evidence="3">Uncharacterized protein</fullName>
    </submittedName>
</protein>
<sequence length="412" mass="46899">MINNNRRRKTSPRLQKQAHAVRSKMNEKTRNTKILHLHHYLRRRWPSVDVVKDLLRDDPEKIMMRDQLGHTPFHLATRMDVCPEVTRILLEAAPEALYVKDNSGETPLSRLCEWWTLAVPTNWINEEVKINCGLSSDEEQTLKLHPLHAQWEKIILMLRAASKHLSRTKFRPLHIAAHMGCPPTVLRNLHFLNKGQITEIEEETGRRPLSVAAASPHVCGKEGLETLQELLQLDPSAARAPDYENRFPLHLAIDSGKAWEMGIESIALVAPAILLVPDCKTNLLPFMASAEKGSINDTYSVLKNCPEVLEYGDWRGLSTKVLKDLAEGGITEQNCDNNIEDQIPALESEDDIEDYWMSEMAILECRKVVPKPAQTRTAKRRASNFDENTHCAMKRIKNMKSFDGRFPSGEDN</sequence>
<evidence type="ECO:0000256" key="1">
    <source>
        <dbReference type="SAM" id="MobiDB-lite"/>
    </source>
</evidence>
<evidence type="ECO:0000313" key="3">
    <source>
        <dbReference type="EMBL" id="CAD9516907.1"/>
    </source>
</evidence>
<dbReference type="EMBL" id="HBGV01018813">
    <property type="protein sequence ID" value="CAD9516907.1"/>
    <property type="molecule type" value="Transcribed_RNA"/>
</dbReference>
<gene>
    <name evidence="2" type="ORF">HTAM1171_LOCUS11639</name>
    <name evidence="3" type="ORF">HTAM1171_LOCUS11640</name>
</gene>
<dbReference type="SUPFAM" id="SSF48403">
    <property type="entry name" value="Ankyrin repeat"/>
    <property type="match status" value="1"/>
</dbReference>
<dbReference type="InterPro" id="IPR036770">
    <property type="entry name" value="Ankyrin_rpt-contain_sf"/>
</dbReference>
<organism evidence="3">
    <name type="scientific">Helicotheca tamesis</name>
    <dbReference type="NCBI Taxonomy" id="374047"/>
    <lineage>
        <taxon>Eukaryota</taxon>
        <taxon>Sar</taxon>
        <taxon>Stramenopiles</taxon>
        <taxon>Ochrophyta</taxon>
        <taxon>Bacillariophyta</taxon>
        <taxon>Mediophyceae</taxon>
        <taxon>Lithodesmiophycidae</taxon>
        <taxon>Lithodesmiales</taxon>
        <taxon>Lithodesmiaceae</taxon>
        <taxon>Helicotheca</taxon>
    </lineage>
</organism>
<evidence type="ECO:0000313" key="2">
    <source>
        <dbReference type="EMBL" id="CAD9516906.1"/>
    </source>
</evidence>